<keyword evidence="4" id="KW-0808">Transferase</keyword>
<evidence type="ECO:0000256" key="5">
    <source>
        <dbReference type="PIRSR" id="PIRSR000463-1"/>
    </source>
</evidence>
<dbReference type="GO" id="GO:0004553">
    <property type="term" value="F:hydrolase activity, hydrolyzing O-glycosyl compounds"/>
    <property type="evidence" value="ECO:0007669"/>
    <property type="project" value="InterPro"/>
</dbReference>
<evidence type="ECO:0000256" key="1">
    <source>
        <dbReference type="ARBA" id="ARBA00000826"/>
    </source>
</evidence>
<name>A0A318S4Q6_9DEIO</name>
<dbReference type="Pfam" id="PF02922">
    <property type="entry name" value="CBM_48"/>
    <property type="match status" value="1"/>
</dbReference>
<dbReference type="InterPro" id="IPR013780">
    <property type="entry name" value="Glyco_hydro_b"/>
</dbReference>
<dbReference type="InterPro" id="IPR044143">
    <property type="entry name" value="GlgB_N_E_set_prok"/>
</dbReference>
<proteinExistence type="inferred from homology"/>
<dbReference type="Gene3D" id="2.60.40.1180">
    <property type="entry name" value="Golgi alpha-mannosidase II"/>
    <property type="match status" value="1"/>
</dbReference>
<feature type="active site" description="Nucleophile" evidence="5">
    <location>
        <position position="321"/>
    </location>
</feature>
<dbReference type="GO" id="GO:0043169">
    <property type="term" value="F:cation binding"/>
    <property type="evidence" value="ECO:0007669"/>
    <property type="project" value="InterPro"/>
</dbReference>
<dbReference type="EC" id="2.4.1.18" evidence="3"/>
<dbReference type="PIRSF" id="PIRSF000463">
    <property type="entry name" value="GlgB"/>
    <property type="match status" value="1"/>
</dbReference>
<dbReference type="InterPro" id="IPR006047">
    <property type="entry name" value="GH13_cat_dom"/>
</dbReference>
<accession>A0A318S4Q6</accession>
<dbReference type="Proteomes" id="UP000248326">
    <property type="component" value="Unassembled WGS sequence"/>
</dbReference>
<sequence>MPASLKHIHSFTPMGANLIADGATFRVWAPNARSVHVLGDFNGNALDHTSLLTRDPNGHWLGFFPGAKDRQKYMFYVVGEGSQGFKRDPYARELETPHPSKCILRAADFPWHDTPHTTPALADLVIYQLHVGTFFTPNLPNKAGTFLDVARKVPYLAELGVTAVQLLPIQEFQTQYGQGYNGTDYFSPEMNYAAPDAAIPAFLPDINALLHVKGLAPYQAQDLKGEMNQLKALVDVCHAYGLAVLLDVVYNHAGGDFGDESMYFLDRQHDGDGRRNSLYFSDRGHAGGLVFDYAKPDVRDFLIHNAKFFLDEYRVDGFRYDQVSVIDHDGAPHGWRFCQDLTSTLHYHRPGSVHLAEYWNVNPHVVQPVPHGAGFDTTLTDGLRRAIRDVIESASAPDERPLNMTALGASMWPNGFTHAGQFVQGPENHDLVLEGREARVARLSDPSNPRSWYARSRARVATALSLTAPGIPMLFMGQEFLEDKPWSDDVVRRANLLLHWAGLSGGDRDMLDHVRFVRELLALRQCLPGLRGDGFRVVHAHDENRVLAVHRWVHGAGHDVVIVAHLGNSHRFDYRVGMPHAGVWHEVFNSDVYEQWVNPLVCGNGGQVHANDVPMHGFHASAPLTLPANSLLVFTT</sequence>
<comment type="catalytic activity">
    <reaction evidence="1">
        <text>Transfers a segment of a (1-&gt;4)-alpha-D-glucan chain to a primary hydroxy group in a similar glucan chain.</text>
        <dbReference type="EC" id="2.4.1.18"/>
    </reaction>
</comment>
<dbReference type="Pfam" id="PF02806">
    <property type="entry name" value="Alpha-amylase_C"/>
    <property type="match status" value="1"/>
</dbReference>
<keyword evidence="8" id="KW-1185">Reference proteome</keyword>
<dbReference type="PANTHER" id="PTHR43651">
    <property type="entry name" value="1,4-ALPHA-GLUCAN-BRANCHING ENZYME"/>
    <property type="match status" value="1"/>
</dbReference>
<dbReference type="InterPro" id="IPR017853">
    <property type="entry name" value="GH"/>
</dbReference>
<feature type="active site" description="Proton donor" evidence="5">
    <location>
        <position position="357"/>
    </location>
</feature>
<organism evidence="7 8">
    <name type="scientific">Deinococcus yavapaiensis KR-236</name>
    <dbReference type="NCBI Taxonomy" id="694435"/>
    <lineage>
        <taxon>Bacteria</taxon>
        <taxon>Thermotogati</taxon>
        <taxon>Deinococcota</taxon>
        <taxon>Deinococci</taxon>
        <taxon>Deinococcales</taxon>
        <taxon>Deinococcaceae</taxon>
        <taxon>Deinococcus</taxon>
    </lineage>
</organism>
<dbReference type="InterPro" id="IPR004193">
    <property type="entry name" value="Glyco_hydro_13_N"/>
</dbReference>
<dbReference type="SUPFAM" id="SSF51445">
    <property type="entry name" value="(Trans)glycosidases"/>
    <property type="match status" value="1"/>
</dbReference>
<dbReference type="SMART" id="SM00642">
    <property type="entry name" value="Aamy"/>
    <property type="match status" value="1"/>
</dbReference>
<dbReference type="EMBL" id="QJSX01000013">
    <property type="protein sequence ID" value="PYE52058.1"/>
    <property type="molecule type" value="Genomic_DNA"/>
</dbReference>
<dbReference type="GO" id="GO:0005978">
    <property type="term" value="P:glycogen biosynthetic process"/>
    <property type="evidence" value="ECO:0007669"/>
    <property type="project" value="InterPro"/>
</dbReference>
<evidence type="ECO:0000259" key="6">
    <source>
        <dbReference type="SMART" id="SM00642"/>
    </source>
</evidence>
<evidence type="ECO:0000256" key="3">
    <source>
        <dbReference type="ARBA" id="ARBA00012541"/>
    </source>
</evidence>
<evidence type="ECO:0000256" key="2">
    <source>
        <dbReference type="ARBA" id="ARBA00009000"/>
    </source>
</evidence>
<dbReference type="Gene3D" id="3.20.20.80">
    <property type="entry name" value="Glycosidases"/>
    <property type="match status" value="1"/>
</dbReference>
<dbReference type="AlphaFoldDB" id="A0A318S4Q6"/>
<dbReference type="InterPro" id="IPR013783">
    <property type="entry name" value="Ig-like_fold"/>
</dbReference>
<dbReference type="InterPro" id="IPR037439">
    <property type="entry name" value="Branching_enzy"/>
</dbReference>
<evidence type="ECO:0000256" key="4">
    <source>
        <dbReference type="ARBA" id="ARBA00022679"/>
    </source>
</evidence>
<gene>
    <name evidence="7" type="ORF">DES52_113104</name>
</gene>
<evidence type="ECO:0000313" key="7">
    <source>
        <dbReference type="EMBL" id="PYE52058.1"/>
    </source>
</evidence>
<dbReference type="GO" id="GO:0003844">
    <property type="term" value="F:1,4-alpha-glucan branching enzyme activity"/>
    <property type="evidence" value="ECO:0007669"/>
    <property type="project" value="UniProtKB-EC"/>
</dbReference>
<comment type="caution">
    <text evidence="7">The sequence shown here is derived from an EMBL/GenBank/DDBJ whole genome shotgun (WGS) entry which is preliminary data.</text>
</comment>
<dbReference type="OrthoDB" id="9800174at2"/>
<dbReference type="InterPro" id="IPR006048">
    <property type="entry name" value="A-amylase/branching_C"/>
</dbReference>
<feature type="domain" description="Glycosyl hydrolase family 13 catalytic" evidence="6">
    <location>
        <begin position="128"/>
        <end position="507"/>
    </location>
</feature>
<dbReference type="SUPFAM" id="SSF51011">
    <property type="entry name" value="Glycosyl hydrolase domain"/>
    <property type="match status" value="1"/>
</dbReference>
<dbReference type="Gene3D" id="2.60.40.10">
    <property type="entry name" value="Immunoglobulins"/>
    <property type="match status" value="1"/>
</dbReference>
<reference evidence="7 8" key="1">
    <citation type="submission" date="2018-06" db="EMBL/GenBank/DDBJ databases">
        <title>Genomic Encyclopedia of Type Strains, Phase IV (KMG-IV): sequencing the most valuable type-strain genomes for metagenomic binning, comparative biology and taxonomic classification.</title>
        <authorList>
            <person name="Goeker M."/>
        </authorList>
    </citation>
    <scope>NUCLEOTIDE SEQUENCE [LARGE SCALE GENOMIC DNA]</scope>
    <source>
        <strain evidence="7 8">DSM 18048</strain>
    </source>
</reference>
<dbReference type="InterPro" id="IPR014756">
    <property type="entry name" value="Ig_E-set"/>
</dbReference>
<dbReference type="CDD" id="cd02855">
    <property type="entry name" value="E_set_GBE_prok_N"/>
    <property type="match status" value="1"/>
</dbReference>
<protein>
    <recommendedName>
        <fullName evidence="3">1,4-alpha-glucan branching enzyme</fullName>
        <ecNumber evidence="3">2.4.1.18</ecNumber>
    </recommendedName>
</protein>
<dbReference type="SUPFAM" id="SSF81296">
    <property type="entry name" value="E set domains"/>
    <property type="match status" value="1"/>
</dbReference>
<dbReference type="CDD" id="cd11325">
    <property type="entry name" value="AmyAc_GTHase"/>
    <property type="match status" value="1"/>
</dbReference>
<evidence type="ECO:0000313" key="8">
    <source>
        <dbReference type="Proteomes" id="UP000248326"/>
    </source>
</evidence>
<comment type="similarity">
    <text evidence="2">Belongs to the glycosyl hydrolase 13 family. GlgB subfamily.</text>
</comment>
<dbReference type="RefSeq" id="WP_110887827.1">
    <property type="nucleotide sequence ID" value="NZ_QJSX01000013.1"/>
</dbReference>